<dbReference type="Proteomes" id="UP000826212">
    <property type="component" value="Chromosome"/>
</dbReference>
<evidence type="ECO:0000313" key="2">
    <source>
        <dbReference type="Proteomes" id="UP000826212"/>
    </source>
</evidence>
<keyword evidence="2" id="KW-1185">Reference proteome</keyword>
<evidence type="ECO:0000313" key="1">
    <source>
        <dbReference type="EMBL" id="QZE14826.1"/>
    </source>
</evidence>
<keyword evidence="1" id="KW-0808">Transferase</keyword>
<keyword evidence="1" id="KW-0012">Acyltransferase</keyword>
<organism evidence="1 2">
    <name type="scientific">Halosquirtibacter laminarini</name>
    <dbReference type="NCBI Taxonomy" id="3374600"/>
    <lineage>
        <taxon>Bacteria</taxon>
        <taxon>Pseudomonadati</taxon>
        <taxon>Bacteroidota</taxon>
        <taxon>Bacteroidia</taxon>
        <taxon>Marinilabiliales</taxon>
        <taxon>Prolixibacteraceae</taxon>
        <taxon>Halosquirtibacter</taxon>
    </lineage>
</organism>
<dbReference type="EMBL" id="CP081303">
    <property type="protein sequence ID" value="QZE14826.1"/>
    <property type="molecule type" value="Genomic_DNA"/>
</dbReference>
<protein>
    <submittedName>
        <fullName evidence="1">Acyltransferase</fullName>
    </submittedName>
</protein>
<name>A0AC61NGV3_9BACT</name>
<proteinExistence type="predicted"/>
<accession>A0AC61NGV3</accession>
<reference evidence="1" key="1">
    <citation type="submission" date="2021-08" db="EMBL/GenBank/DDBJ databases">
        <title>Novel anaerobic bacterium isolated from sea squirt in East Sea, Republic of Korea.</title>
        <authorList>
            <person name="Nguyen T.H."/>
            <person name="Li Z."/>
            <person name="Lee Y.-J."/>
            <person name="Ko J."/>
            <person name="Kim S.-G."/>
        </authorList>
    </citation>
    <scope>NUCLEOTIDE SEQUENCE</scope>
    <source>
        <strain evidence="1">KCTC 25031</strain>
    </source>
</reference>
<sequence>MKTERFEALDAFRGLCALFVMLYHMNVTDTITEFSFFRNSKIFVEFFFVLSGFVLAHVYAFENKYDFKKYIKARFLRLYPLHFVMFSLFIVLQLVKLLLYNLGITSFEVLPFSEKSSILNIATNLLLLQSWTPYTYHLSFNAPSWSISIEFYLYILLFISFLIFRKYKLISWVLISSTSFILLYLDSKLVVRPVLSGLSCFFGGASVYAIFRQISDKKPSYFWGTFIEILLLIGIGTTIVSHLPYKNIFASVFFLFTVPFFALEVGFISKLLRKHFLQCLGKLSFSIYMTHFFIIFCSIWFFKIIQHFTSTSIVYQSNSHIYIDFGNILINNIFVIFSIIVVIFVSKITHKYIELPFQRLYKRV</sequence>
<gene>
    <name evidence="1" type="ORF">K4L44_02900</name>
</gene>